<feature type="binding site" evidence="3">
    <location>
        <begin position="126"/>
        <end position="129"/>
    </location>
    <ligand>
        <name>GTP</name>
        <dbReference type="ChEBI" id="CHEBI:37565"/>
    </ligand>
</feature>
<keyword evidence="4" id="KW-0460">Magnesium</keyword>
<feature type="binding site" evidence="3">
    <location>
        <position position="69"/>
    </location>
    <ligand>
        <name>GTP</name>
        <dbReference type="ChEBI" id="CHEBI:37565"/>
    </ligand>
</feature>
<dbReference type="AlphaFoldDB" id="A0A1L0BQH4"/>
<evidence type="ECO:0000313" key="6">
    <source>
        <dbReference type="EMBL" id="SGZ52458.1"/>
    </source>
</evidence>
<dbReference type="PROSITE" id="PS51417">
    <property type="entry name" value="ARF"/>
    <property type="match status" value="1"/>
</dbReference>
<dbReference type="SMART" id="SM00177">
    <property type="entry name" value="ARF"/>
    <property type="match status" value="1"/>
</dbReference>
<evidence type="ECO:0000256" key="3">
    <source>
        <dbReference type="PIRSR" id="PIRSR606689-1"/>
    </source>
</evidence>
<reference evidence="6 7" key="1">
    <citation type="submission" date="2016-10" db="EMBL/GenBank/DDBJ databases">
        <authorList>
            <person name="de Groot N.N."/>
        </authorList>
    </citation>
    <scope>NUCLEOTIDE SEQUENCE [LARGE SCALE GENOMIC DNA]</scope>
    <source>
        <strain evidence="6 7">CBS 141442</strain>
    </source>
</reference>
<dbReference type="GO" id="GO:0003924">
    <property type="term" value="F:GTPase activity"/>
    <property type="evidence" value="ECO:0007669"/>
    <property type="project" value="InterPro"/>
</dbReference>
<dbReference type="SMART" id="SM00178">
    <property type="entry name" value="SAR"/>
    <property type="match status" value="1"/>
</dbReference>
<evidence type="ECO:0000256" key="1">
    <source>
        <dbReference type="ARBA" id="ARBA00022741"/>
    </source>
</evidence>
<evidence type="ECO:0000256" key="4">
    <source>
        <dbReference type="PIRSR" id="PIRSR606689-2"/>
    </source>
</evidence>
<dbReference type="NCBIfam" id="TIGR00231">
    <property type="entry name" value="small_GTP"/>
    <property type="match status" value="1"/>
</dbReference>
<evidence type="ECO:0000256" key="2">
    <source>
        <dbReference type="ARBA" id="ARBA00023134"/>
    </source>
</evidence>
<dbReference type="Gene3D" id="3.40.50.300">
    <property type="entry name" value="P-loop containing nucleotide triphosphate hydrolases"/>
    <property type="match status" value="1"/>
</dbReference>
<organism evidence="6 7">
    <name type="scientific">Sungouiella intermedia</name>
    <dbReference type="NCBI Taxonomy" id="45354"/>
    <lineage>
        <taxon>Eukaryota</taxon>
        <taxon>Fungi</taxon>
        <taxon>Dikarya</taxon>
        <taxon>Ascomycota</taxon>
        <taxon>Saccharomycotina</taxon>
        <taxon>Pichiomycetes</taxon>
        <taxon>Metschnikowiaceae</taxon>
        <taxon>Sungouiella</taxon>
    </lineage>
</organism>
<dbReference type="Proteomes" id="UP000182334">
    <property type="component" value="Chromosome III"/>
</dbReference>
<sequence>MGLLTIARKQKLKDNEIRMLVLGLDNSGKTTIITRLMGQDTGQVFPTIGFQIHTLAWGEYNISAWDVGGQTTLRGFWSNYFDKLDVIVWVIDSSSMERLEELYQELREKVILQDQLVGTYFCVLINKIDLVGEEQRDEIRYAVEQRLGLLRELPSEKYTIQTVSGVSGEGLEAVMEWVVGKDY</sequence>
<dbReference type="GO" id="GO:0046872">
    <property type="term" value="F:metal ion binding"/>
    <property type="evidence" value="ECO:0007669"/>
    <property type="project" value="UniProtKB-KW"/>
</dbReference>
<keyword evidence="7" id="KW-1185">Reference proteome</keyword>
<gene>
    <name evidence="6" type="ORF">SAMEA4029010_CIC11G00000003430</name>
</gene>
<dbReference type="Pfam" id="PF00025">
    <property type="entry name" value="Arf"/>
    <property type="match status" value="1"/>
</dbReference>
<keyword evidence="1 3" id="KW-0547">Nucleotide-binding</keyword>
<dbReference type="STRING" id="45354.A0A1L0BQH4"/>
<dbReference type="InterPro" id="IPR005225">
    <property type="entry name" value="Small_GTP-bd"/>
</dbReference>
<protein>
    <submittedName>
        <fullName evidence="6">CIC11C00000003430</fullName>
    </submittedName>
</protein>
<dbReference type="InterPro" id="IPR044612">
    <property type="entry name" value="ARL2/3"/>
</dbReference>
<dbReference type="PANTHER" id="PTHR45697">
    <property type="entry name" value="ADP-RIBOSYLATION FACTOR-LIKE PROTEIN 2-RELATED"/>
    <property type="match status" value="1"/>
</dbReference>
<evidence type="ECO:0000256" key="5">
    <source>
        <dbReference type="RuleBase" id="RU003925"/>
    </source>
</evidence>
<keyword evidence="4" id="KW-0479">Metal-binding</keyword>
<feature type="binding site" evidence="3">
    <location>
        <begin position="23"/>
        <end position="30"/>
    </location>
    <ligand>
        <name>GTP</name>
        <dbReference type="ChEBI" id="CHEBI:37565"/>
    </ligand>
</feature>
<keyword evidence="2 3" id="KW-0342">GTP-binding</keyword>
<dbReference type="InterPro" id="IPR006689">
    <property type="entry name" value="Small_GTPase_ARF/SAR"/>
</dbReference>
<dbReference type="PRINTS" id="PR00328">
    <property type="entry name" value="SAR1GTPBP"/>
</dbReference>
<dbReference type="GO" id="GO:0005525">
    <property type="term" value="F:GTP binding"/>
    <property type="evidence" value="ECO:0007669"/>
    <property type="project" value="UniProtKB-KW"/>
</dbReference>
<dbReference type="EMBL" id="LT635758">
    <property type="protein sequence ID" value="SGZ52458.1"/>
    <property type="molecule type" value="Genomic_DNA"/>
</dbReference>
<feature type="binding site" evidence="4">
    <location>
        <position position="30"/>
    </location>
    <ligand>
        <name>Mg(2+)</name>
        <dbReference type="ChEBI" id="CHEBI:18420"/>
    </ligand>
</feature>
<proteinExistence type="inferred from homology"/>
<name>A0A1L0BQH4_9ASCO</name>
<dbReference type="InterPro" id="IPR027417">
    <property type="entry name" value="P-loop_NTPase"/>
</dbReference>
<dbReference type="SUPFAM" id="SSF52540">
    <property type="entry name" value="P-loop containing nucleoside triphosphate hydrolases"/>
    <property type="match status" value="1"/>
</dbReference>
<dbReference type="OrthoDB" id="2011769at2759"/>
<feature type="binding site" evidence="4">
    <location>
        <position position="47"/>
    </location>
    <ligand>
        <name>Mg(2+)</name>
        <dbReference type="ChEBI" id="CHEBI:18420"/>
    </ligand>
</feature>
<evidence type="ECO:0000313" key="7">
    <source>
        <dbReference type="Proteomes" id="UP000182334"/>
    </source>
</evidence>
<accession>A0A1L0BQH4</accession>
<comment type="similarity">
    <text evidence="5">Belongs to the small GTPase superfamily. Arf family.</text>
</comment>